<protein>
    <submittedName>
        <fullName evidence="1">Uncharacterized protein</fullName>
    </submittedName>
</protein>
<dbReference type="Proteomes" id="UP000033038">
    <property type="component" value="Chromosome"/>
</dbReference>
<dbReference type="EMBL" id="CP009526">
    <property type="protein sequence ID" value="AKB50492.1"/>
    <property type="molecule type" value="Genomic_DNA"/>
</dbReference>
<proteinExistence type="predicted"/>
<gene>
    <name evidence="1" type="ORF">MSBRW_1239</name>
</gene>
<organism evidence="1 2">
    <name type="scientific">Methanosarcina barkeri str. Wiesmoor</name>
    <dbReference type="NCBI Taxonomy" id="1434109"/>
    <lineage>
        <taxon>Archaea</taxon>
        <taxon>Methanobacteriati</taxon>
        <taxon>Methanobacteriota</taxon>
        <taxon>Stenosarchaea group</taxon>
        <taxon>Methanomicrobia</taxon>
        <taxon>Methanosarcinales</taxon>
        <taxon>Methanosarcinaceae</taxon>
        <taxon>Methanosarcina</taxon>
    </lineage>
</organism>
<dbReference type="PATRIC" id="fig|1434109.4.peg.1555"/>
<dbReference type="KEGG" id="mbw:MSBRW_1239"/>
<sequence>MRVIDLTRQASTSVFYDQVGKTTLLSTIFRFSYFLSFITTGAQRVTNSPFFTGCPTIIGSNKKVLKRKQIRP</sequence>
<reference evidence="1 2" key="1">
    <citation type="submission" date="2014-07" db="EMBL/GenBank/DDBJ databases">
        <title>Methanogenic archaea and the global carbon cycle.</title>
        <authorList>
            <person name="Henriksen J.R."/>
            <person name="Luke J."/>
            <person name="Reinhart S."/>
            <person name="Benedict M.N."/>
            <person name="Youngblut N.D."/>
            <person name="Metcalf M.E."/>
            <person name="Whitaker R.J."/>
            <person name="Metcalf W.W."/>
        </authorList>
    </citation>
    <scope>NUCLEOTIDE SEQUENCE [LARGE SCALE GENOMIC DNA]</scope>
    <source>
        <strain evidence="1 2">Wiesmoor</strain>
    </source>
</reference>
<name>A0A0E3QLK2_METBA</name>
<accession>A0A0E3QLK2</accession>
<dbReference type="HOGENOM" id="CLU_2712789_0_0_2"/>
<dbReference type="AlphaFoldDB" id="A0A0E3QLK2"/>
<evidence type="ECO:0000313" key="1">
    <source>
        <dbReference type="EMBL" id="AKB50492.1"/>
    </source>
</evidence>
<evidence type="ECO:0000313" key="2">
    <source>
        <dbReference type="Proteomes" id="UP000033038"/>
    </source>
</evidence>